<organism evidence="8 9">
    <name type="scientific">Dysosmobacter welbionis</name>
    <dbReference type="NCBI Taxonomy" id="2093857"/>
    <lineage>
        <taxon>Bacteria</taxon>
        <taxon>Bacillati</taxon>
        <taxon>Bacillota</taxon>
        <taxon>Clostridia</taxon>
        <taxon>Eubacteriales</taxon>
        <taxon>Oscillospiraceae</taxon>
        <taxon>Dysosmobacter</taxon>
    </lineage>
</organism>
<evidence type="ECO:0000313" key="9">
    <source>
        <dbReference type="Proteomes" id="UP000298642"/>
    </source>
</evidence>
<dbReference type="SUPFAM" id="SSF55811">
    <property type="entry name" value="Nudix"/>
    <property type="match status" value="1"/>
</dbReference>
<dbReference type="Gene3D" id="3.90.79.10">
    <property type="entry name" value="Nucleoside Triphosphate Pyrophosphohydrolase"/>
    <property type="match status" value="1"/>
</dbReference>
<dbReference type="InterPro" id="IPR045121">
    <property type="entry name" value="CoAse"/>
</dbReference>
<proteinExistence type="predicted"/>
<evidence type="ECO:0000256" key="5">
    <source>
        <dbReference type="ARBA" id="ARBA00022842"/>
    </source>
</evidence>
<sequence length="204" mass="22830">MRDLEHLRRRYADHVPGLLGARHSYAVLCPLVERPDGLHLLFEVRSAALHRQPGEVCFPGGRMEAGETPEQCALRETEEELAIPRQEVEVLGRPDFICNQAGFLMQPVLGLVSAAGFAAVAPSPAEVGEAFTVPLAFFRETAPEQYVYALQPDVPGDFPYETVGIPADYRWARGRVEVPIWYWQGHAVWGMTARLTQDIVRHLE</sequence>
<evidence type="ECO:0000313" key="8">
    <source>
        <dbReference type="EMBL" id="QCI59673.1"/>
    </source>
</evidence>
<reference evidence="9" key="1">
    <citation type="submission" date="2018-12" db="EMBL/GenBank/DDBJ databases">
        <title>Dusodibacter welbiota gen. nov., sp. nov., isolated from human faeces and emended description of the Oscillibacter genus.</title>
        <authorList>
            <person name="Le Roy T."/>
            <person name="Van der Smissen P."/>
            <person name="Delzenne N."/>
            <person name="Muccioli G."/>
            <person name="Collet J.F."/>
            <person name="Cani P.D."/>
        </authorList>
    </citation>
    <scope>NUCLEOTIDE SEQUENCE [LARGE SCALE GENOMIC DNA]</scope>
    <source>
        <strain evidence="9">J115</strain>
    </source>
</reference>
<dbReference type="RefSeq" id="WP_025545295.1">
    <property type="nucleotide sequence ID" value="NZ_CAUWCU010000025.1"/>
</dbReference>
<dbReference type="GeneID" id="89520483"/>
<evidence type="ECO:0000256" key="2">
    <source>
        <dbReference type="ARBA" id="ARBA00001946"/>
    </source>
</evidence>
<evidence type="ECO:0000259" key="7">
    <source>
        <dbReference type="PROSITE" id="PS51462"/>
    </source>
</evidence>
<dbReference type="PANTHER" id="PTHR12992">
    <property type="entry name" value="NUDIX HYDROLASE"/>
    <property type="match status" value="1"/>
</dbReference>
<feature type="domain" description="Nudix hydrolase" evidence="7">
    <location>
        <begin position="21"/>
        <end position="156"/>
    </location>
</feature>
<comment type="cofactor">
    <cofactor evidence="1">
        <name>Mn(2+)</name>
        <dbReference type="ChEBI" id="CHEBI:29035"/>
    </cofactor>
</comment>
<keyword evidence="5" id="KW-0460">Magnesium</keyword>
<gene>
    <name evidence="8" type="ORF">EIO64_10935</name>
</gene>
<keyword evidence="4" id="KW-0378">Hydrolase</keyword>
<name>A0A4D7AQ25_9FIRM</name>
<evidence type="ECO:0000256" key="1">
    <source>
        <dbReference type="ARBA" id="ARBA00001936"/>
    </source>
</evidence>
<dbReference type="InterPro" id="IPR000086">
    <property type="entry name" value="NUDIX_hydrolase_dom"/>
</dbReference>
<dbReference type="AlphaFoldDB" id="A0A4D7AQ25"/>
<keyword evidence="6" id="KW-0464">Manganese</keyword>
<protein>
    <submittedName>
        <fullName evidence="8">CoA pyrophosphatase</fullName>
    </submittedName>
</protein>
<comment type="cofactor">
    <cofactor evidence="2">
        <name>Mg(2+)</name>
        <dbReference type="ChEBI" id="CHEBI:18420"/>
    </cofactor>
</comment>
<dbReference type="PROSITE" id="PS51462">
    <property type="entry name" value="NUDIX"/>
    <property type="match status" value="1"/>
</dbReference>
<keyword evidence="9" id="KW-1185">Reference proteome</keyword>
<evidence type="ECO:0000256" key="4">
    <source>
        <dbReference type="ARBA" id="ARBA00022801"/>
    </source>
</evidence>
<dbReference type="Proteomes" id="UP000298642">
    <property type="component" value="Chromosome"/>
</dbReference>
<keyword evidence="3" id="KW-0479">Metal-binding</keyword>
<accession>A0A4D7AQ25</accession>
<dbReference type="KEGG" id="obj:EIO64_10935"/>
<dbReference type="GO" id="GO:0046872">
    <property type="term" value="F:metal ion binding"/>
    <property type="evidence" value="ECO:0007669"/>
    <property type="project" value="UniProtKB-KW"/>
</dbReference>
<dbReference type="Pfam" id="PF00293">
    <property type="entry name" value="NUDIX"/>
    <property type="match status" value="1"/>
</dbReference>
<dbReference type="CDD" id="cd03426">
    <property type="entry name" value="NUDIX_CoAse_Nudt7"/>
    <property type="match status" value="1"/>
</dbReference>
<evidence type="ECO:0000256" key="3">
    <source>
        <dbReference type="ARBA" id="ARBA00022723"/>
    </source>
</evidence>
<dbReference type="InterPro" id="IPR015797">
    <property type="entry name" value="NUDIX_hydrolase-like_dom_sf"/>
</dbReference>
<evidence type="ECO:0000256" key="6">
    <source>
        <dbReference type="ARBA" id="ARBA00023211"/>
    </source>
</evidence>
<dbReference type="GO" id="GO:0010945">
    <property type="term" value="F:coenzyme A diphosphatase activity"/>
    <property type="evidence" value="ECO:0007669"/>
    <property type="project" value="InterPro"/>
</dbReference>
<dbReference type="EMBL" id="CP034413">
    <property type="protein sequence ID" value="QCI59673.1"/>
    <property type="molecule type" value="Genomic_DNA"/>
</dbReference>
<dbReference type="PANTHER" id="PTHR12992:SF11">
    <property type="entry name" value="MITOCHONDRIAL COENZYME A DIPHOSPHATASE NUDT8"/>
    <property type="match status" value="1"/>
</dbReference>